<organism evidence="2 3">
    <name type="scientific">Mycena rosella</name>
    <name type="common">Pink bonnet</name>
    <name type="synonym">Agaricus rosellus</name>
    <dbReference type="NCBI Taxonomy" id="1033263"/>
    <lineage>
        <taxon>Eukaryota</taxon>
        <taxon>Fungi</taxon>
        <taxon>Dikarya</taxon>
        <taxon>Basidiomycota</taxon>
        <taxon>Agaricomycotina</taxon>
        <taxon>Agaricomycetes</taxon>
        <taxon>Agaricomycetidae</taxon>
        <taxon>Agaricales</taxon>
        <taxon>Marasmiineae</taxon>
        <taxon>Mycenaceae</taxon>
        <taxon>Mycena</taxon>
    </lineage>
</organism>
<protein>
    <submittedName>
        <fullName evidence="2">Uncharacterized protein</fullName>
    </submittedName>
</protein>
<evidence type="ECO:0000256" key="1">
    <source>
        <dbReference type="SAM" id="MobiDB-lite"/>
    </source>
</evidence>
<dbReference type="Proteomes" id="UP001221757">
    <property type="component" value="Unassembled WGS sequence"/>
</dbReference>
<dbReference type="AlphaFoldDB" id="A0AAD7DRD4"/>
<comment type="caution">
    <text evidence="2">The sequence shown here is derived from an EMBL/GenBank/DDBJ whole genome shotgun (WGS) entry which is preliminary data.</text>
</comment>
<dbReference type="EMBL" id="JARKIE010000034">
    <property type="protein sequence ID" value="KAJ7696539.1"/>
    <property type="molecule type" value="Genomic_DNA"/>
</dbReference>
<evidence type="ECO:0000313" key="3">
    <source>
        <dbReference type="Proteomes" id="UP001221757"/>
    </source>
</evidence>
<evidence type="ECO:0000313" key="2">
    <source>
        <dbReference type="EMBL" id="KAJ7696539.1"/>
    </source>
</evidence>
<reference evidence="2" key="1">
    <citation type="submission" date="2023-03" db="EMBL/GenBank/DDBJ databases">
        <title>Massive genome expansion in bonnet fungi (Mycena s.s.) driven by repeated elements and novel gene families across ecological guilds.</title>
        <authorList>
            <consortium name="Lawrence Berkeley National Laboratory"/>
            <person name="Harder C.B."/>
            <person name="Miyauchi S."/>
            <person name="Viragh M."/>
            <person name="Kuo A."/>
            <person name="Thoen E."/>
            <person name="Andreopoulos B."/>
            <person name="Lu D."/>
            <person name="Skrede I."/>
            <person name="Drula E."/>
            <person name="Henrissat B."/>
            <person name="Morin E."/>
            <person name="Kohler A."/>
            <person name="Barry K."/>
            <person name="LaButti K."/>
            <person name="Morin E."/>
            <person name="Salamov A."/>
            <person name="Lipzen A."/>
            <person name="Mereny Z."/>
            <person name="Hegedus B."/>
            <person name="Baldrian P."/>
            <person name="Stursova M."/>
            <person name="Weitz H."/>
            <person name="Taylor A."/>
            <person name="Grigoriev I.V."/>
            <person name="Nagy L.G."/>
            <person name="Martin F."/>
            <person name="Kauserud H."/>
        </authorList>
    </citation>
    <scope>NUCLEOTIDE SEQUENCE</scope>
    <source>
        <strain evidence="2">CBHHK067</strain>
    </source>
</reference>
<feature type="region of interest" description="Disordered" evidence="1">
    <location>
        <begin position="225"/>
        <end position="249"/>
    </location>
</feature>
<name>A0AAD7DRD4_MYCRO</name>
<accession>A0AAD7DRD4</accession>
<sequence>MLRPVSSTPRRIGGLYLRRLHHVGRPGIVHRVPHIDIAPHLTPTPRALFRAAVQAANVSPTPALFPAIQVANGATSPTPKRPAGRRRAVPKDRQEELRAGMQYHGNMHIVGLCAVILYIGWDIWATLRADVAAMKELARAAPDLDALPEHGPALARHLESFMSVSLVKGPKLTQGTAALAQSDPAAIRAACQQIHAVLQQDLGTLATLRAVEKTLVGFIEAATSSGPAEAPGFAGSDASPPDYPPLVRG</sequence>
<gene>
    <name evidence="2" type="ORF">B0H17DRAFT_1053615</name>
</gene>
<proteinExistence type="predicted"/>
<keyword evidence="3" id="KW-1185">Reference proteome</keyword>
<feature type="region of interest" description="Disordered" evidence="1">
    <location>
        <begin position="71"/>
        <end position="90"/>
    </location>
</feature>